<comment type="catalytic activity">
    <reaction evidence="1">
        <text>ATP + protein L-histidine = ADP + protein N-phospho-L-histidine.</text>
        <dbReference type="EC" id="2.7.13.3"/>
    </reaction>
</comment>
<dbReference type="SUPFAM" id="SSF55874">
    <property type="entry name" value="ATPase domain of HSP90 chaperone/DNA topoisomerase II/histidine kinase"/>
    <property type="match status" value="1"/>
</dbReference>
<dbReference type="InterPro" id="IPR003018">
    <property type="entry name" value="GAF"/>
</dbReference>
<dbReference type="EMBL" id="DRTD01000394">
    <property type="protein sequence ID" value="HHE55193.1"/>
    <property type="molecule type" value="Genomic_DNA"/>
</dbReference>
<dbReference type="InterPro" id="IPR003594">
    <property type="entry name" value="HATPase_dom"/>
</dbReference>
<dbReference type="SMART" id="SM00388">
    <property type="entry name" value="HisKA"/>
    <property type="match status" value="1"/>
</dbReference>
<reference evidence="5" key="1">
    <citation type="journal article" date="2020" name="mSystems">
        <title>Genome- and Community-Level Interaction Insights into Carbon Utilization and Element Cycling Functions of Hydrothermarchaeota in Hydrothermal Sediment.</title>
        <authorList>
            <person name="Zhou Z."/>
            <person name="Liu Y."/>
            <person name="Xu W."/>
            <person name="Pan J."/>
            <person name="Luo Z.H."/>
            <person name="Li M."/>
        </authorList>
    </citation>
    <scope>NUCLEOTIDE SEQUENCE [LARGE SCALE GENOMIC DNA]</scope>
    <source>
        <strain evidence="5">HyVt-76</strain>
    </source>
</reference>
<feature type="domain" description="Histidine kinase" evidence="4">
    <location>
        <begin position="379"/>
        <end position="585"/>
    </location>
</feature>
<dbReference type="PRINTS" id="PR00344">
    <property type="entry name" value="BCTRLSENSOR"/>
</dbReference>
<dbReference type="InterPro" id="IPR003661">
    <property type="entry name" value="HisK_dim/P_dom"/>
</dbReference>
<dbReference type="Pfam" id="PF00512">
    <property type="entry name" value="HisKA"/>
    <property type="match status" value="1"/>
</dbReference>
<dbReference type="Pfam" id="PF02518">
    <property type="entry name" value="HATPase_c"/>
    <property type="match status" value="1"/>
</dbReference>
<dbReference type="SUPFAM" id="SSF47384">
    <property type="entry name" value="Homodimeric domain of signal transducing histidine kinase"/>
    <property type="match status" value="1"/>
</dbReference>
<dbReference type="PROSITE" id="PS50109">
    <property type="entry name" value="HIS_KIN"/>
    <property type="match status" value="1"/>
</dbReference>
<dbReference type="InterPro" id="IPR029016">
    <property type="entry name" value="GAF-like_dom_sf"/>
</dbReference>
<dbReference type="InterPro" id="IPR036097">
    <property type="entry name" value="HisK_dim/P_sf"/>
</dbReference>
<name>A0A7V5LIL9_CALAY</name>
<comment type="caution">
    <text evidence="5">The sequence shown here is derived from an EMBL/GenBank/DDBJ whole genome shotgun (WGS) entry which is preliminary data.</text>
</comment>
<dbReference type="Gene3D" id="1.10.287.130">
    <property type="match status" value="1"/>
</dbReference>
<dbReference type="CDD" id="cd00075">
    <property type="entry name" value="HATPase"/>
    <property type="match status" value="1"/>
</dbReference>
<protein>
    <recommendedName>
        <fullName evidence="2">histidine kinase</fullName>
        <ecNumber evidence="2">2.7.13.3</ecNumber>
    </recommendedName>
</protein>
<dbReference type="AlphaFoldDB" id="A0A7V5LIL9"/>
<dbReference type="SUPFAM" id="SSF55781">
    <property type="entry name" value="GAF domain-like"/>
    <property type="match status" value="2"/>
</dbReference>
<dbReference type="InterPro" id="IPR036890">
    <property type="entry name" value="HATPase_C_sf"/>
</dbReference>
<dbReference type="PANTHER" id="PTHR43547">
    <property type="entry name" value="TWO-COMPONENT HISTIDINE KINASE"/>
    <property type="match status" value="1"/>
</dbReference>
<dbReference type="Pfam" id="PF01590">
    <property type="entry name" value="GAF"/>
    <property type="match status" value="1"/>
</dbReference>
<dbReference type="Proteomes" id="UP000886111">
    <property type="component" value="Unassembled WGS sequence"/>
</dbReference>
<gene>
    <name evidence="5" type="ORF">ENL21_05380</name>
</gene>
<organism evidence="5">
    <name type="scientific">Caldithrix abyssi</name>
    <dbReference type="NCBI Taxonomy" id="187145"/>
    <lineage>
        <taxon>Bacteria</taxon>
        <taxon>Pseudomonadati</taxon>
        <taxon>Calditrichota</taxon>
        <taxon>Calditrichia</taxon>
        <taxon>Calditrichales</taxon>
        <taxon>Calditrichaceae</taxon>
        <taxon>Caldithrix</taxon>
    </lineage>
</organism>
<dbReference type="CDD" id="cd00082">
    <property type="entry name" value="HisKA"/>
    <property type="match status" value="1"/>
</dbReference>
<dbReference type="InterPro" id="IPR004358">
    <property type="entry name" value="Sig_transdc_His_kin-like_C"/>
</dbReference>
<dbReference type="Gene3D" id="3.30.450.40">
    <property type="match status" value="2"/>
</dbReference>
<evidence type="ECO:0000256" key="3">
    <source>
        <dbReference type="ARBA" id="ARBA00022553"/>
    </source>
</evidence>
<evidence type="ECO:0000256" key="1">
    <source>
        <dbReference type="ARBA" id="ARBA00000085"/>
    </source>
</evidence>
<dbReference type="InterPro" id="IPR005467">
    <property type="entry name" value="His_kinase_dom"/>
</dbReference>
<dbReference type="GO" id="GO:0000155">
    <property type="term" value="F:phosphorelay sensor kinase activity"/>
    <property type="evidence" value="ECO:0007669"/>
    <property type="project" value="InterPro"/>
</dbReference>
<dbReference type="SMART" id="SM00387">
    <property type="entry name" value="HATPase_c"/>
    <property type="match status" value="1"/>
</dbReference>
<evidence type="ECO:0000256" key="2">
    <source>
        <dbReference type="ARBA" id="ARBA00012438"/>
    </source>
</evidence>
<accession>A0A7V5LIL9</accession>
<keyword evidence="3" id="KW-0597">Phosphoprotein</keyword>
<dbReference type="Gene3D" id="3.30.565.10">
    <property type="entry name" value="Histidine kinase-like ATPase, C-terminal domain"/>
    <property type="match status" value="1"/>
</dbReference>
<dbReference type="Pfam" id="PF13185">
    <property type="entry name" value="GAF_2"/>
    <property type="match status" value="1"/>
</dbReference>
<dbReference type="EC" id="2.7.13.3" evidence="2"/>
<dbReference type="SMART" id="SM00065">
    <property type="entry name" value="GAF"/>
    <property type="match status" value="2"/>
</dbReference>
<proteinExistence type="predicted"/>
<evidence type="ECO:0000259" key="4">
    <source>
        <dbReference type="PROSITE" id="PS50109"/>
    </source>
</evidence>
<sequence>MPPKVDILKERVKHLEKELRHKQLIISSIHEIGKALSSELRIDKLLPLIMEEVTRIIDAERSTFYVVDHERGEIWSKIAQKAEISEIRLKIGVGIAGHVAKTGETVNIQDAYSDPRFDPSTDQKTGYRTRSVLCMPIFEPVSSKQKTKPKILAVIQALNKKSGVFTHEDEELMASLGAQLAITLVNSKLYLSLEKRVQELNLLYLIEQEASSTEKEDTLYQRLIQKLVNTFKVEAGLIAFFDNHNKTFGPYYYANIPESDIKKLDLAADLGIERHVLSKKEIYYTNCAPHDPLYLQNQPSGLKLKIDQLICAPLIINNQPVGIIQLYNKVNKNDIFLKDDVKILTSASRQISRLIEARRLREEKIKAERLATIGNMLSTIVHDLRTPMNNIYGFVDLMRDEEDPQLRNEYADIVIKQIGTLNNMAHDVLDFAKGKTNILPVKYPVNKILDDFRKLFENEIKKQGYQFEVECKASCMLYVDPDKIIRIFMNIMKNALEAMDKGGKFSIKAFDRGDEVEFQLSDTGKGIPPEIKNRLFESFVTSGKKEGTGLGLAIVKNLVDQHKGRIEVDSTPGKGTTFKLYFKKL</sequence>
<evidence type="ECO:0000313" key="5">
    <source>
        <dbReference type="EMBL" id="HHE55193.1"/>
    </source>
</evidence>
<dbReference type="PANTHER" id="PTHR43547:SF2">
    <property type="entry name" value="HYBRID SIGNAL TRANSDUCTION HISTIDINE KINASE C"/>
    <property type="match status" value="1"/>
</dbReference>